<dbReference type="AlphaFoldDB" id="A0A1I7SPK0"/>
<evidence type="ECO:0000313" key="5">
    <source>
        <dbReference type="WBParaSite" id="BXY_1499200.1"/>
    </source>
</evidence>
<keyword evidence="2" id="KW-0067">ATP-binding</keyword>
<dbReference type="PROSITE" id="PS50011">
    <property type="entry name" value="PROTEIN_KINASE_DOM"/>
    <property type="match status" value="1"/>
</dbReference>
<keyword evidence="1" id="KW-0547">Nucleotide-binding</keyword>
<dbReference type="GO" id="GO:0004672">
    <property type="term" value="F:protein kinase activity"/>
    <property type="evidence" value="ECO:0007669"/>
    <property type="project" value="InterPro"/>
</dbReference>
<sequence>IADFGLSRKQTDPEVIKGRFRAPIRLMAPETIGKHPKFSNRSDVWAFGMLLWEIFTNGDVAWPDDPPKAIAHFIKALEMPVFPRKIFENIFFRFFVYKIKKKIF</sequence>
<organism evidence="4 5">
    <name type="scientific">Bursaphelenchus xylophilus</name>
    <name type="common">Pinewood nematode worm</name>
    <name type="synonym">Aphelenchoides xylophilus</name>
    <dbReference type="NCBI Taxonomy" id="6326"/>
    <lineage>
        <taxon>Eukaryota</taxon>
        <taxon>Metazoa</taxon>
        <taxon>Ecdysozoa</taxon>
        <taxon>Nematoda</taxon>
        <taxon>Chromadorea</taxon>
        <taxon>Rhabditida</taxon>
        <taxon>Tylenchina</taxon>
        <taxon>Tylenchomorpha</taxon>
        <taxon>Aphelenchoidea</taxon>
        <taxon>Aphelenchoididae</taxon>
        <taxon>Bursaphelenchus</taxon>
    </lineage>
</organism>
<name>A0A1I7SPK0_BURXY</name>
<dbReference type="InterPro" id="IPR011009">
    <property type="entry name" value="Kinase-like_dom_sf"/>
</dbReference>
<feature type="domain" description="Protein kinase" evidence="3">
    <location>
        <begin position="1"/>
        <end position="104"/>
    </location>
</feature>
<proteinExistence type="predicted"/>
<dbReference type="InterPro" id="IPR050198">
    <property type="entry name" value="Non-receptor_tyrosine_kinases"/>
</dbReference>
<reference evidence="5" key="1">
    <citation type="submission" date="2016-11" db="UniProtKB">
        <authorList>
            <consortium name="WormBaseParasite"/>
        </authorList>
    </citation>
    <scope>IDENTIFICATION</scope>
</reference>
<dbReference type="WBParaSite" id="BXY_1499200.1">
    <property type="protein sequence ID" value="BXY_1499200.1"/>
    <property type="gene ID" value="BXY_1499200"/>
</dbReference>
<accession>A0A1I7SPK0</accession>
<evidence type="ECO:0000256" key="1">
    <source>
        <dbReference type="ARBA" id="ARBA00022741"/>
    </source>
</evidence>
<dbReference type="InterPro" id="IPR000719">
    <property type="entry name" value="Prot_kinase_dom"/>
</dbReference>
<dbReference type="Proteomes" id="UP000095284">
    <property type="component" value="Unplaced"/>
</dbReference>
<evidence type="ECO:0000313" key="4">
    <source>
        <dbReference type="Proteomes" id="UP000095284"/>
    </source>
</evidence>
<dbReference type="Gene3D" id="1.10.510.10">
    <property type="entry name" value="Transferase(Phosphotransferase) domain 1"/>
    <property type="match status" value="1"/>
</dbReference>
<dbReference type="SUPFAM" id="SSF56112">
    <property type="entry name" value="Protein kinase-like (PK-like)"/>
    <property type="match status" value="1"/>
</dbReference>
<evidence type="ECO:0000256" key="2">
    <source>
        <dbReference type="ARBA" id="ARBA00022840"/>
    </source>
</evidence>
<dbReference type="PANTHER" id="PTHR24418">
    <property type="entry name" value="TYROSINE-PROTEIN KINASE"/>
    <property type="match status" value="1"/>
</dbReference>
<dbReference type="GO" id="GO:0005524">
    <property type="term" value="F:ATP binding"/>
    <property type="evidence" value="ECO:0007669"/>
    <property type="project" value="UniProtKB-KW"/>
</dbReference>
<dbReference type="Pfam" id="PF07714">
    <property type="entry name" value="PK_Tyr_Ser-Thr"/>
    <property type="match status" value="1"/>
</dbReference>
<dbReference type="InterPro" id="IPR001245">
    <property type="entry name" value="Ser-Thr/Tyr_kinase_cat_dom"/>
</dbReference>
<protein>
    <submittedName>
        <fullName evidence="5">Non-specific protein-tyrosine kinase</fullName>
    </submittedName>
</protein>
<evidence type="ECO:0000259" key="3">
    <source>
        <dbReference type="PROSITE" id="PS50011"/>
    </source>
</evidence>
<dbReference type="eggNOG" id="KOG1026">
    <property type="taxonomic scope" value="Eukaryota"/>
</dbReference>